<dbReference type="Proteomes" id="UP001162480">
    <property type="component" value="Chromosome 29"/>
</dbReference>
<reference evidence="1" key="1">
    <citation type="submission" date="2023-08" db="EMBL/GenBank/DDBJ databases">
        <authorList>
            <person name="Alioto T."/>
            <person name="Alioto T."/>
            <person name="Gomez Garrido J."/>
        </authorList>
    </citation>
    <scope>NUCLEOTIDE SEQUENCE</scope>
</reference>
<accession>A0AA36C0F7</accession>
<proteinExistence type="predicted"/>
<dbReference type="AlphaFoldDB" id="A0AA36C0F7"/>
<evidence type="ECO:0000313" key="2">
    <source>
        <dbReference type="Proteomes" id="UP001162480"/>
    </source>
</evidence>
<gene>
    <name evidence="1" type="ORF">OCTVUL_1B026915</name>
</gene>
<name>A0AA36C0F7_OCTVU</name>
<sequence>MKGIWKNLCPKLNDGFEGFDYLREGLQKETDEIINIAKEMNFEIPPEDVNKALWVDNDNITNDDLL</sequence>
<organism evidence="1 2">
    <name type="scientific">Octopus vulgaris</name>
    <name type="common">Common octopus</name>
    <dbReference type="NCBI Taxonomy" id="6645"/>
    <lineage>
        <taxon>Eukaryota</taxon>
        <taxon>Metazoa</taxon>
        <taxon>Spiralia</taxon>
        <taxon>Lophotrochozoa</taxon>
        <taxon>Mollusca</taxon>
        <taxon>Cephalopoda</taxon>
        <taxon>Coleoidea</taxon>
        <taxon>Octopodiformes</taxon>
        <taxon>Octopoda</taxon>
        <taxon>Incirrata</taxon>
        <taxon>Octopodidae</taxon>
        <taxon>Octopus</taxon>
    </lineage>
</organism>
<evidence type="ECO:0000313" key="1">
    <source>
        <dbReference type="EMBL" id="CAI9743294.1"/>
    </source>
</evidence>
<keyword evidence="2" id="KW-1185">Reference proteome</keyword>
<dbReference type="EMBL" id="OX597842">
    <property type="protein sequence ID" value="CAI9743294.1"/>
    <property type="molecule type" value="Genomic_DNA"/>
</dbReference>
<protein>
    <submittedName>
        <fullName evidence="1">Uncharacterized protein</fullName>
    </submittedName>
</protein>